<reference evidence="2" key="1">
    <citation type="submission" date="2012-04" db="EMBL/GenBank/DDBJ databases">
        <title>The Genome Sequence of Loa loa.</title>
        <authorList>
            <consortium name="The Broad Institute Genome Sequencing Platform"/>
            <consortium name="Broad Institute Genome Sequencing Center for Infectious Disease"/>
            <person name="Nutman T.B."/>
            <person name="Fink D.L."/>
            <person name="Russ C."/>
            <person name="Young S."/>
            <person name="Zeng Q."/>
            <person name="Gargeya S."/>
            <person name="Alvarado L."/>
            <person name="Berlin A."/>
            <person name="Chapman S.B."/>
            <person name="Chen Z."/>
            <person name="Freedman E."/>
            <person name="Gellesch M."/>
            <person name="Goldberg J."/>
            <person name="Griggs A."/>
            <person name="Gujja S."/>
            <person name="Heilman E.R."/>
            <person name="Heiman D."/>
            <person name="Howarth C."/>
            <person name="Mehta T."/>
            <person name="Neiman D."/>
            <person name="Pearson M."/>
            <person name="Roberts A."/>
            <person name="Saif S."/>
            <person name="Shea T."/>
            <person name="Shenoy N."/>
            <person name="Sisk P."/>
            <person name="Stolte C."/>
            <person name="Sykes S."/>
            <person name="White J."/>
            <person name="Yandava C."/>
            <person name="Haas B."/>
            <person name="Henn M.R."/>
            <person name="Nusbaum C."/>
            <person name="Birren B."/>
        </authorList>
    </citation>
    <scope>NUCLEOTIDE SEQUENCE [LARGE SCALE GENOMIC DNA]</scope>
</reference>
<dbReference type="CTD" id="9952989"/>
<sequence length="113" mass="12777">MNLTLLTAKHLLILCCNGGVPFIDFHTQSNLRGKHKLTQIIDPTDWIAVDTSGSEINLSMINSLTTLRTPSNVKLTACDLFNLTFLDIQDEELFESRKGEVKCRYDNLAQFVF</sequence>
<organism evidence="2">
    <name type="scientific">Loa loa</name>
    <name type="common">Eye worm</name>
    <name type="synonym">Filaria loa</name>
    <dbReference type="NCBI Taxonomy" id="7209"/>
    <lineage>
        <taxon>Eukaryota</taxon>
        <taxon>Metazoa</taxon>
        <taxon>Ecdysozoa</taxon>
        <taxon>Nematoda</taxon>
        <taxon>Chromadorea</taxon>
        <taxon>Rhabditida</taxon>
        <taxon>Spirurina</taxon>
        <taxon>Spiruromorpha</taxon>
        <taxon>Filarioidea</taxon>
        <taxon>Onchocercidae</taxon>
        <taxon>Loa</taxon>
    </lineage>
</organism>
<protein>
    <submittedName>
        <fullName evidence="2">Uncharacterized protein</fullName>
    </submittedName>
</protein>
<dbReference type="OrthoDB" id="5824711at2759"/>
<dbReference type="OMA" id="FIDFHLA"/>
<evidence type="ECO:0000256" key="1">
    <source>
        <dbReference type="SAM" id="SignalP"/>
    </source>
</evidence>
<keyword evidence="1" id="KW-0732">Signal</keyword>
<dbReference type="KEGG" id="loa:LOAG_15498"/>
<dbReference type="RefSeq" id="XP_003151036.1">
    <property type="nucleotide sequence ID" value="XM_003150988.1"/>
</dbReference>
<feature type="chain" id="PRO_5010232792" evidence="1">
    <location>
        <begin position="19"/>
        <end position="113"/>
    </location>
</feature>
<feature type="signal peptide" evidence="1">
    <location>
        <begin position="1"/>
        <end position="18"/>
    </location>
</feature>
<dbReference type="EMBL" id="JH712398">
    <property type="protein sequence ID" value="EFO13033.1"/>
    <property type="molecule type" value="Genomic_DNA"/>
</dbReference>
<dbReference type="InParanoid" id="A0A1S0TFQ5"/>
<evidence type="ECO:0000313" key="2">
    <source>
        <dbReference type="EMBL" id="EFO13033.1"/>
    </source>
</evidence>
<accession>A0A1S0TFQ5</accession>
<dbReference type="AlphaFoldDB" id="A0A1S0TFQ5"/>
<name>A0A1S0TFQ5_LOALO</name>
<gene>
    <name evidence="2" type="ORF">LOAG_15498</name>
</gene>
<dbReference type="GeneID" id="9952989"/>
<proteinExistence type="predicted"/>